<proteinExistence type="predicted"/>
<dbReference type="InterPro" id="IPR008920">
    <property type="entry name" value="TF_FadR/GntR_C"/>
</dbReference>
<evidence type="ECO:0000256" key="2">
    <source>
        <dbReference type="ARBA" id="ARBA00023125"/>
    </source>
</evidence>
<dbReference type="Gene3D" id="1.10.10.10">
    <property type="entry name" value="Winged helix-like DNA-binding domain superfamily/Winged helix DNA-binding domain"/>
    <property type="match status" value="1"/>
</dbReference>
<dbReference type="Gene3D" id="1.20.120.530">
    <property type="entry name" value="GntR ligand-binding domain-like"/>
    <property type="match status" value="1"/>
</dbReference>
<dbReference type="PANTHER" id="PTHR43537:SF5">
    <property type="entry name" value="UXU OPERON TRANSCRIPTIONAL REGULATOR"/>
    <property type="match status" value="1"/>
</dbReference>
<protein>
    <submittedName>
        <fullName evidence="5">FadR family transcriptional regulator</fullName>
    </submittedName>
</protein>
<dbReference type="InterPro" id="IPR011711">
    <property type="entry name" value="GntR_C"/>
</dbReference>
<dbReference type="SUPFAM" id="SSF46785">
    <property type="entry name" value="Winged helix' DNA-binding domain"/>
    <property type="match status" value="1"/>
</dbReference>
<dbReference type="AlphaFoldDB" id="A0A4R4ZU36"/>
<reference evidence="5 6" key="1">
    <citation type="submission" date="2019-03" db="EMBL/GenBank/DDBJ databases">
        <title>Draft genome sequences of novel Actinobacteria.</title>
        <authorList>
            <person name="Sahin N."/>
            <person name="Ay H."/>
            <person name="Saygin H."/>
        </authorList>
    </citation>
    <scope>NUCLEOTIDE SEQUENCE [LARGE SCALE GENOMIC DNA]</scope>
    <source>
        <strain evidence="5 6">JCM 13523</strain>
    </source>
</reference>
<dbReference type="PROSITE" id="PS50949">
    <property type="entry name" value="HTH_GNTR"/>
    <property type="match status" value="1"/>
</dbReference>
<dbReference type="OrthoDB" id="155424at2"/>
<name>A0A4R4ZU36_9ACTN</name>
<dbReference type="InterPro" id="IPR000524">
    <property type="entry name" value="Tscrpt_reg_HTH_GntR"/>
</dbReference>
<dbReference type="GO" id="GO:0003677">
    <property type="term" value="F:DNA binding"/>
    <property type="evidence" value="ECO:0007669"/>
    <property type="project" value="UniProtKB-KW"/>
</dbReference>
<dbReference type="SUPFAM" id="SSF48008">
    <property type="entry name" value="GntR ligand-binding domain-like"/>
    <property type="match status" value="1"/>
</dbReference>
<feature type="domain" description="HTH gntR-type" evidence="4">
    <location>
        <begin position="2"/>
        <end position="72"/>
    </location>
</feature>
<evidence type="ECO:0000313" key="6">
    <source>
        <dbReference type="Proteomes" id="UP000295124"/>
    </source>
</evidence>
<dbReference type="GO" id="GO:0003700">
    <property type="term" value="F:DNA-binding transcription factor activity"/>
    <property type="evidence" value="ECO:0007669"/>
    <property type="project" value="InterPro"/>
</dbReference>
<dbReference type="Pfam" id="PF07729">
    <property type="entry name" value="FCD"/>
    <property type="match status" value="1"/>
</dbReference>
<keyword evidence="1" id="KW-0805">Transcription regulation</keyword>
<organism evidence="5 6">
    <name type="scientific">Kribbella antibiotica</name>
    <dbReference type="NCBI Taxonomy" id="190195"/>
    <lineage>
        <taxon>Bacteria</taxon>
        <taxon>Bacillati</taxon>
        <taxon>Actinomycetota</taxon>
        <taxon>Actinomycetes</taxon>
        <taxon>Propionibacteriales</taxon>
        <taxon>Kribbellaceae</taxon>
        <taxon>Kribbella</taxon>
    </lineage>
</organism>
<dbReference type="SMART" id="SM00895">
    <property type="entry name" value="FCD"/>
    <property type="match status" value="1"/>
</dbReference>
<evidence type="ECO:0000259" key="4">
    <source>
        <dbReference type="PROSITE" id="PS50949"/>
    </source>
</evidence>
<keyword evidence="2" id="KW-0238">DNA-binding</keyword>
<dbReference type="Proteomes" id="UP000295124">
    <property type="component" value="Unassembled WGS sequence"/>
</dbReference>
<comment type="caution">
    <text evidence="5">The sequence shown here is derived from an EMBL/GenBank/DDBJ whole genome shotgun (WGS) entry which is preliminary data.</text>
</comment>
<evidence type="ECO:0000313" key="5">
    <source>
        <dbReference type="EMBL" id="TDD61664.1"/>
    </source>
</evidence>
<keyword evidence="6" id="KW-1185">Reference proteome</keyword>
<dbReference type="InterPro" id="IPR036388">
    <property type="entry name" value="WH-like_DNA-bd_sf"/>
</dbReference>
<dbReference type="RefSeq" id="WP_132166238.1">
    <property type="nucleotide sequence ID" value="NZ_SMKX01000012.1"/>
</dbReference>
<evidence type="ECO:0000256" key="3">
    <source>
        <dbReference type="ARBA" id="ARBA00023163"/>
    </source>
</evidence>
<dbReference type="InterPro" id="IPR036390">
    <property type="entry name" value="WH_DNA-bd_sf"/>
</dbReference>
<keyword evidence="3" id="KW-0804">Transcription</keyword>
<dbReference type="SMART" id="SM00345">
    <property type="entry name" value="HTH_GNTR"/>
    <property type="match status" value="1"/>
</dbReference>
<dbReference type="PANTHER" id="PTHR43537">
    <property type="entry name" value="TRANSCRIPTIONAL REGULATOR, GNTR FAMILY"/>
    <property type="match status" value="1"/>
</dbReference>
<evidence type="ECO:0000256" key="1">
    <source>
        <dbReference type="ARBA" id="ARBA00023015"/>
    </source>
</evidence>
<sequence>MSSIPERIAADLEQEILERRLESGARFALRTELIDRFGVSANAMNEALRILRERDVVQVKPGAQGGVFISQPPPQVRLGVIDLWFRGLSVDAVDLFEARSMLEDGFAQTAAERATPQDARDLAWALEELRDARGVARDYLEANMRFHSAIARVARVPVLAGMYESIVTLLRGTLVRAEFAGDQAEQVIEQNVEVHARLAKAITARDHAALAEVLIDHRADLVRISEPSRSPGRSA</sequence>
<accession>A0A4R4ZU36</accession>
<dbReference type="EMBL" id="SMKX01000012">
    <property type="protein sequence ID" value="TDD61664.1"/>
    <property type="molecule type" value="Genomic_DNA"/>
</dbReference>
<gene>
    <name evidence="5" type="ORF">E1263_06415</name>
</gene>
<dbReference type="Pfam" id="PF00392">
    <property type="entry name" value="GntR"/>
    <property type="match status" value="1"/>
</dbReference>